<evidence type="ECO:0000313" key="2">
    <source>
        <dbReference type="EMBL" id="ABO98139.1"/>
    </source>
</evidence>
<dbReference type="GeneID" id="5003511"/>
<dbReference type="OrthoDB" id="6508832at2759"/>
<dbReference type="PANTHER" id="PTHR24068">
    <property type="entry name" value="UBIQUITIN-CONJUGATING ENZYME E2"/>
    <property type="match status" value="1"/>
</dbReference>
<dbReference type="Gramene" id="ABO98139">
    <property type="protein sequence ID" value="ABO98139"/>
    <property type="gene ID" value="OSTLU_34833"/>
</dbReference>
<dbReference type="Gene3D" id="3.10.110.10">
    <property type="entry name" value="Ubiquitin Conjugating Enzyme"/>
    <property type="match status" value="1"/>
</dbReference>
<sequence length="147" mass="16148">MFGSSSEDVVVPRAFKLLKELEKGEKGGAGLPPYLSYGLADADEDEDMRAWTGTILGPAGTTLDMRVLELAIECGSAYPERPPEMRFKTKVNLPFVKGDGTVDLKTLGVAQAWKRNNSIEDALNAVYHAMMRPECRRAPQPAEGTRY</sequence>
<dbReference type="SMART" id="SM00212">
    <property type="entry name" value="UBCc"/>
    <property type="match status" value="1"/>
</dbReference>
<name>A4S328_OSTLU</name>
<protein>
    <recommendedName>
        <fullName evidence="1">UBC core domain-containing protein</fullName>
    </recommendedName>
</protein>
<evidence type="ECO:0000313" key="3">
    <source>
        <dbReference type="Proteomes" id="UP000001568"/>
    </source>
</evidence>
<keyword evidence="3" id="KW-1185">Reference proteome</keyword>
<dbReference type="AlphaFoldDB" id="A4S328"/>
<evidence type="ECO:0000259" key="1">
    <source>
        <dbReference type="PROSITE" id="PS50127"/>
    </source>
</evidence>
<dbReference type="HOGENOM" id="CLU_063065_4_0_1"/>
<dbReference type="STRING" id="436017.A4S328"/>
<dbReference type="InterPro" id="IPR016135">
    <property type="entry name" value="UBQ-conjugating_enzyme/RWD"/>
</dbReference>
<organism evidence="2 3">
    <name type="scientific">Ostreococcus lucimarinus (strain CCE9901)</name>
    <dbReference type="NCBI Taxonomy" id="436017"/>
    <lineage>
        <taxon>Eukaryota</taxon>
        <taxon>Viridiplantae</taxon>
        <taxon>Chlorophyta</taxon>
        <taxon>Mamiellophyceae</taxon>
        <taxon>Mamiellales</taxon>
        <taxon>Bathycoccaceae</taxon>
        <taxon>Ostreococcus</taxon>
    </lineage>
</organism>
<gene>
    <name evidence="2" type="ORF">OSTLU_34833</name>
</gene>
<dbReference type="SUPFAM" id="SSF54495">
    <property type="entry name" value="UBC-like"/>
    <property type="match status" value="1"/>
</dbReference>
<dbReference type="InterPro" id="IPR000608">
    <property type="entry name" value="UBC"/>
</dbReference>
<reference evidence="2 3" key="1">
    <citation type="journal article" date="2007" name="Proc. Natl. Acad. Sci. U.S.A.">
        <title>The tiny eukaryote Ostreococcus provides genomic insights into the paradox of plankton speciation.</title>
        <authorList>
            <person name="Palenik B."/>
            <person name="Grimwood J."/>
            <person name="Aerts A."/>
            <person name="Rouze P."/>
            <person name="Salamov A."/>
            <person name="Putnam N."/>
            <person name="Dupont C."/>
            <person name="Jorgensen R."/>
            <person name="Derelle E."/>
            <person name="Rombauts S."/>
            <person name="Zhou K."/>
            <person name="Otillar R."/>
            <person name="Merchant S.S."/>
            <person name="Podell S."/>
            <person name="Gaasterland T."/>
            <person name="Napoli C."/>
            <person name="Gendler K."/>
            <person name="Manuell A."/>
            <person name="Tai V."/>
            <person name="Vallon O."/>
            <person name="Piganeau G."/>
            <person name="Jancek S."/>
            <person name="Heijde M."/>
            <person name="Jabbari K."/>
            <person name="Bowler C."/>
            <person name="Lohr M."/>
            <person name="Robbens S."/>
            <person name="Werner G."/>
            <person name="Dubchak I."/>
            <person name="Pazour G.J."/>
            <person name="Ren Q."/>
            <person name="Paulsen I."/>
            <person name="Delwiche C."/>
            <person name="Schmutz J."/>
            <person name="Rokhsar D."/>
            <person name="Van de Peer Y."/>
            <person name="Moreau H."/>
            <person name="Grigoriev I.V."/>
        </authorList>
    </citation>
    <scope>NUCLEOTIDE SEQUENCE [LARGE SCALE GENOMIC DNA]</scope>
    <source>
        <strain evidence="2 3">CCE9901</strain>
    </source>
</reference>
<dbReference type="eggNOG" id="KOG0896">
    <property type="taxonomic scope" value="Eukaryota"/>
</dbReference>
<dbReference type="Proteomes" id="UP000001568">
    <property type="component" value="Chromosome 9"/>
</dbReference>
<dbReference type="KEGG" id="olu:OSTLU_34833"/>
<proteinExistence type="predicted"/>
<feature type="domain" description="UBC core" evidence="1">
    <location>
        <begin position="12"/>
        <end position="147"/>
    </location>
</feature>
<dbReference type="PROSITE" id="PS50127">
    <property type="entry name" value="UBC_2"/>
    <property type="match status" value="1"/>
</dbReference>
<dbReference type="CDD" id="cd23807">
    <property type="entry name" value="UEV_UBE2V"/>
    <property type="match status" value="1"/>
</dbReference>
<accession>A4S328</accession>
<dbReference type="EMBL" id="CP000589">
    <property type="protein sequence ID" value="ABO98139.1"/>
    <property type="molecule type" value="Genomic_DNA"/>
</dbReference>
<dbReference type="OMA" id="NWSREST"/>
<dbReference type="RefSeq" id="XP_001419846.1">
    <property type="nucleotide sequence ID" value="XM_001419809.1"/>
</dbReference>
<dbReference type="Pfam" id="PF00179">
    <property type="entry name" value="UQ_con"/>
    <property type="match status" value="1"/>
</dbReference>